<reference evidence="12 13" key="1">
    <citation type="submission" date="2018-10" db="EMBL/GenBank/DDBJ databases">
        <title>A high-quality apple genome assembly.</title>
        <authorList>
            <person name="Hu J."/>
        </authorList>
    </citation>
    <scope>NUCLEOTIDE SEQUENCE [LARGE SCALE GENOMIC DNA]</scope>
    <source>
        <strain evidence="13">cv. HFTH1</strain>
        <tissue evidence="12">Young leaf</tissue>
    </source>
</reference>
<dbReference type="InterPro" id="IPR002016">
    <property type="entry name" value="Haem_peroxidase"/>
</dbReference>
<dbReference type="SUPFAM" id="SSF48113">
    <property type="entry name" value="Heme-dependent peroxidases"/>
    <property type="match status" value="1"/>
</dbReference>
<dbReference type="Gene3D" id="1.10.420.10">
    <property type="entry name" value="Peroxidase, domain 2"/>
    <property type="match status" value="1"/>
</dbReference>
<gene>
    <name evidence="12" type="ORF">DVH24_022619</name>
</gene>
<comment type="caution">
    <text evidence="12">The sequence shown here is derived from an EMBL/GenBank/DDBJ whole genome shotgun (WGS) entry which is preliminary data.</text>
</comment>
<dbReference type="Proteomes" id="UP000290289">
    <property type="component" value="Chromosome 1"/>
</dbReference>
<dbReference type="InterPro" id="IPR010255">
    <property type="entry name" value="Haem_peroxidase_sf"/>
</dbReference>
<evidence type="ECO:0000256" key="4">
    <source>
        <dbReference type="ARBA" id="ARBA00012313"/>
    </source>
</evidence>
<dbReference type="STRING" id="3750.A0A498KS04"/>
<comment type="catalytic activity">
    <reaction evidence="1">
        <text>2 a phenolic donor + H2O2 = 2 a phenolic radical donor + 2 H2O</text>
        <dbReference type="Rhea" id="RHEA:56136"/>
        <dbReference type="ChEBI" id="CHEBI:15377"/>
        <dbReference type="ChEBI" id="CHEBI:16240"/>
        <dbReference type="ChEBI" id="CHEBI:139520"/>
        <dbReference type="ChEBI" id="CHEBI:139521"/>
        <dbReference type="EC" id="1.11.1.7"/>
    </reaction>
</comment>
<evidence type="ECO:0000256" key="3">
    <source>
        <dbReference type="ARBA" id="ARBA00001970"/>
    </source>
</evidence>
<organism evidence="12 13">
    <name type="scientific">Malus domestica</name>
    <name type="common">Apple</name>
    <name type="synonym">Pyrus malus</name>
    <dbReference type="NCBI Taxonomy" id="3750"/>
    <lineage>
        <taxon>Eukaryota</taxon>
        <taxon>Viridiplantae</taxon>
        <taxon>Streptophyta</taxon>
        <taxon>Embryophyta</taxon>
        <taxon>Tracheophyta</taxon>
        <taxon>Spermatophyta</taxon>
        <taxon>Magnoliopsida</taxon>
        <taxon>eudicotyledons</taxon>
        <taxon>Gunneridae</taxon>
        <taxon>Pentapetalae</taxon>
        <taxon>rosids</taxon>
        <taxon>fabids</taxon>
        <taxon>Rosales</taxon>
        <taxon>Rosaceae</taxon>
        <taxon>Amygdaloideae</taxon>
        <taxon>Maleae</taxon>
        <taxon>Malus</taxon>
    </lineage>
</organism>
<feature type="domain" description="Plant heme peroxidase family profile" evidence="11">
    <location>
        <begin position="1"/>
        <end position="77"/>
    </location>
</feature>
<dbReference type="GO" id="GO:0046872">
    <property type="term" value="F:metal ion binding"/>
    <property type="evidence" value="ECO:0007669"/>
    <property type="project" value="UniProtKB-KW"/>
</dbReference>
<dbReference type="EMBL" id="RDQH01000327">
    <property type="protein sequence ID" value="RXI08475.1"/>
    <property type="molecule type" value="Genomic_DNA"/>
</dbReference>
<evidence type="ECO:0000256" key="2">
    <source>
        <dbReference type="ARBA" id="ARBA00001913"/>
    </source>
</evidence>
<dbReference type="Gene3D" id="1.10.520.10">
    <property type="match status" value="1"/>
</dbReference>
<dbReference type="PROSITE" id="PS50873">
    <property type="entry name" value="PEROXIDASE_4"/>
    <property type="match status" value="1"/>
</dbReference>
<name>A0A498KS04_MALDO</name>
<accession>A0A498KS04</accession>
<keyword evidence="5" id="KW-0575">Peroxidase</keyword>
<evidence type="ECO:0000256" key="5">
    <source>
        <dbReference type="ARBA" id="ARBA00022559"/>
    </source>
</evidence>
<evidence type="ECO:0000313" key="12">
    <source>
        <dbReference type="EMBL" id="RXI08475.1"/>
    </source>
</evidence>
<dbReference type="GO" id="GO:0006979">
    <property type="term" value="P:response to oxidative stress"/>
    <property type="evidence" value="ECO:0007669"/>
    <property type="project" value="InterPro"/>
</dbReference>
<evidence type="ECO:0000256" key="1">
    <source>
        <dbReference type="ARBA" id="ARBA00000189"/>
    </source>
</evidence>
<evidence type="ECO:0000256" key="7">
    <source>
        <dbReference type="ARBA" id="ARBA00022723"/>
    </source>
</evidence>
<dbReference type="AlphaFoldDB" id="A0A498KS04"/>
<evidence type="ECO:0000259" key="11">
    <source>
        <dbReference type="PROSITE" id="PS50873"/>
    </source>
</evidence>
<evidence type="ECO:0000256" key="6">
    <source>
        <dbReference type="ARBA" id="ARBA00022617"/>
    </source>
</evidence>
<proteinExistence type="predicted"/>
<comment type="cofactor">
    <cofactor evidence="2">
        <name>Ca(2+)</name>
        <dbReference type="ChEBI" id="CHEBI:29108"/>
    </cofactor>
</comment>
<dbReference type="GO" id="GO:0140825">
    <property type="term" value="F:lactoperoxidase activity"/>
    <property type="evidence" value="ECO:0007669"/>
    <property type="project" value="UniProtKB-EC"/>
</dbReference>
<evidence type="ECO:0000256" key="9">
    <source>
        <dbReference type="ARBA" id="ARBA00023004"/>
    </source>
</evidence>
<keyword evidence="7" id="KW-0479">Metal-binding</keyword>
<evidence type="ECO:0000256" key="8">
    <source>
        <dbReference type="ARBA" id="ARBA00023002"/>
    </source>
</evidence>
<evidence type="ECO:0000313" key="13">
    <source>
        <dbReference type="Proteomes" id="UP000290289"/>
    </source>
</evidence>
<comment type="cofactor">
    <cofactor evidence="3">
        <name>heme b</name>
        <dbReference type="ChEBI" id="CHEBI:60344"/>
    </cofactor>
</comment>
<keyword evidence="9" id="KW-0408">Iron</keyword>
<evidence type="ECO:0000256" key="10">
    <source>
        <dbReference type="PIRSR" id="PIRSR600823-2"/>
    </source>
</evidence>
<protein>
    <recommendedName>
        <fullName evidence="4">peroxidase</fullName>
        <ecNumber evidence="4">1.11.1.7</ecNumber>
    </recommendedName>
</protein>
<sequence length="77" mass="8608">MDWNVLKGRKDGRMSRANETINLPPPTFNDDLVALSGGRALGFSHCSSFESQLRNFIVLHSNPDFGILVRFMVSTQP</sequence>
<keyword evidence="6" id="KW-0349">Heme</keyword>
<dbReference type="PANTHER" id="PTHR31235">
    <property type="entry name" value="PEROXIDASE 25-RELATED"/>
    <property type="match status" value="1"/>
</dbReference>
<keyword evidence="8" id="KW-0560">Oxidoreductase</keyword>
<feature type="binding site" evidence="10">
    <location>
        <position position="24"/>
    </location>
    <ligand>
        <name>substrate</name>
    </ligand>
</feature>
<dbReference type="GO" id="GO:0020037">
    <property type="term" value="F:heme binding"/>
    <property type="evidence" value="ECO:0007669"/>
    <property type="project" value="InterPro"/>
</dbReference>
<dbReference type="InterPro" id="IPR000823">
    <property type="entry name" value="Peroxidase_pln"/>
</dbReference>
<dbReference type="EC" id="1.11.1.7" evidence="4"/>
<keyword evidence="13" id="KW-1185">Reference proteome</keyword>